<comment type="caution">
    <text evidence="2">The sequence shown here is derived from an EMBL/GenBank/DDBJ whole genome shotgun (WGS) entry which is preliminary data.</text>
</comment>
<feature type="compositionally biased region" description="Basic residues" evidence="1">
    <location>
        <begin position="398"/>
        <end position="408"/>
    </location>
</feature>
<sequence length="1058" mass="113580">MTAAEFFSESPEVSAGTLLISRIGIHCHWSMIEVLTVQSQCPSFTLSSLYALLLQNTKGPPHSRFHSPRLGLPCNSNGPQKQQLKTWIRLHSKKTNNVGDAVRKAPESLTKALFSQRAKHRVHRPIELFQKTYAKRISIAIAAEPRELPGGEDVDDGVSTQDAALADAVDNILTSDGSQATADDEARDNSSVSVGTAGTIPDDDEDDVDVGREEKSRQRMAVRNRVVARLFGELSVEEREELDRMVAAEKEALEAEQTGKDPESDSEEPTGRTPQEYMVSINESVEVLTKVHKVLQERTGWYGMTVFGGCNPSQGGKVSMKIVNWGLDSNGHTFQTFLGEEHCKLHIGMPFQAFLKGCFSPEVRKARALPVKPKEKQALPEMEKDFMSSDEAGGTEKIKKKKKKKKAKASSAAITTSAAVSCVPVVAPVVPNPTSSQPPSSSITPEPAPMEGRPLEDENLLDDLGIPHDDDQLFFDDYSSGANDDTLHSTTPPTTYPDSQTPAGMLLRAEACIASRERGPNAGLPILASPRLESFIAARECGSHAMDELMRTGSHAGVKVFDLNPIPIDPQLLPSTPRHPHRPLNTNAFLTPQHSHLQLASTIALSRGGVASSPIRPSSIFPSFHAPPTSFAALLKDQSLSARARAPAAHTAQITLCPSITPPAPVEEPSVIVPPAPVNPVARITPAAESAPTTSVEQPNPVPVPPPIELPASITSDSLPPIPSLTAVATSQIHSRPMAKPLKKAVSVSREEVIAKTAATKAKTAADKATRAAALKERAEKARAAKAKKAAEDAVNSREGVMSLVDASNNVQGVAAAEPAGSAATPPELIFSISGGYNHTAAGRRRAATRAENARVHNPDGETPLIILPPPDAPNDGLGPRSRRTVTTEMKQIARPSTRQLTHAEGKATPATTKTPLVPTRGHGKRPLCVNVRGVVVVHDEAALLSTYLLPLQQKAVHWPARNPVYWEKARAAEERDLAGSDGVVSSDEPRALAQSRRVTHAKQRVSADVRGEGVVSTDGQERIRYRPSARPRARTINRGTVVGRVREGGHGMGKTQW</sequence>
<feature type="compositionally biased region" description="Low complexity" evidence="1">
    <location>
        <begin position="430"/>
        <end position="445"/>
    </location>
</feature>
<feature type="region of interest" description="Disordered" evidence="1">
    <location>
        <begin position="176"/>
        <end position="219"/>
    </location>
</feature>
<feature type="region of interest" description="Disordered" evidence="1">
    <location>
        <begin position="430"/>
        <end position="466"/>
    </location>
</feature>
<evidence type="ECO:0000256" key="1">
    <source>
        <dbReference type="SAM" id="MobiDB-lite"/>
    </source>
</evidence>
<reference evidence="2" key="1">
    <citation type="submission" date="2023-03" db="EMBL/GenBank/DDBJ databases">
        <title>Massive genome expansion in bonnet fungi (Mycena s.s.) driven by repeated elements and novel gene families across ecological guilds.</title>
        <authorList>
            <consortium name="Lawrence Berkeley National Laboratory"/>
            <person name="Harder C.B."/>
            <person name="Miyauchi S."/>
            <person name="Viragh M."/>
            <person name="Kuo A."/>
            <person name="Thoen E."/>
            <person name="Andreopoulos B."/>
            <person name="Lu D."/>
            <person name="Skrede I."/>
            <person name="Drula E."/>
            <person name="Henrissat B."/>
            <person name="Morin E."/>
            <person name="Kohler A."/>
            <person name="Barry K."/>
            <person name="LaButti K."/>
            <person name="Morin E."/>
            <person name="Salamov A."/>
            <person name="Lipzen A."/>
            <person name="Mereny Z."/>
            <person name="Hegedus B."/>
            <person name="Baldrian P."/>
            <person name="Stursova M."/>
            <person name="Weitz H."/>
            <person name="Taylor A."/>
            <person name="Grigoriev I.V."/>
            <person name="Nagy L.G."/>
            <person name="Martin F."/>
            <person name="Kauserud H."/>
        </authorList>
    </citation>
    <scope>NUCLEOTIDE SEQUENCE</scope>
    <source>
        <strain evidence="2">9284</strain>
    </source>
</reference>
<feature type="region of interest" description="Disordered" evidence="1">
    <location>
        <begin position="851"/>
        <end position="922"/>
    </location>
</feature>
<name>A0AAD7BCG2_9AGAR</name>
<feature type="compositionally biased region" description="Polar residues" evidence="1">
    <location>
        <begin position="480"/>
        <end position="501"/>
    </location>
</feature>
<accession>A0AAD7BCG2</accession>
<feature type="region of interest" description="Disordered" evidence="1">
    <location>
        <begin position="478"/>
        <end position="501"/>
    </location>
</feature>
<dbReference type="AlphaFoldDB" id="A0AAD7BCG2"/>
<protein>
    <submittedName>
        <fullName evidence="2">Uncharacterized protein</fullName>
    </submittedName>
</protein>
<feature type="compositionally biased region" description="Basic and acidic residues" evidence="1">
    <location>
        <begin position="374"/>
        <end position="387"/>
    </location>
</feature>
<feature type="region of interest" description="Disordered" evidence="1">
    <location>
        <begin position="374"/>
        <end position="410"/>
    </location>
</feature>
<feature type="region of interest" description="Disordered" evidence="1">
    <location>
        <begin position="252"/>
        <end position="273"/>
    </location>
</feature>
<keyword evidence="3" id="KW-1185">Reference proteome</keyword>
<proteinExistence type="predicted"/>
<dbReference type="EMBL" id="JARKIF010000022">
    <property type="protein sequence ID" value="KAJ7616544.1"/>
    <property type="molecule type" value="Genomic_DNA"/>
</dbReference>
<evidence type="ECO:0000313" key="2">
    <source>
        <dbReference type="EMBL" id="KAJ7616544.1"/>
    </source>
</evidence>
<gene>
    <name evidence="2" type="ORF">FB45DRAFT_1008019</name>
</gene>
<evidence type="ECO:0000313" key="3">
    <source>
        <dbReference type="Proteomes" id="UP001221142"/>
    </source>
</evidence>
<feature type="compositionally biased region" description="Basic and acidic residues" evidence="1">
    <location>
        <begin position="252"/>
        <end position="263"/>
    </location>
</feature>
<feature type="compositionally biased region" description="Polar residues" evidence="1">
    <location>
        <begin position="885"/>
        <end position="901"/>
    </location>
</feature>
<dbReference type="Proteomes" id="UP001221142">
    <property type="component" value="Unassembled WGS sequence"/>
</dbReference>
<organism evidence="2 3">
    <name type="scientific">Roridomyces roridus</name>
    <dbReference type="NCBI Taxonomy" id="1738132"/>
    <lineage>
        <taxon>Eukaryota</taxon>
        <taxon>Fungi</taxon>
        <taxon>Dikarya</taxon>
        <taxon>Basidiomycota</taxon>
        <taxon>Agaricomycotina</taxon>
        <taxon>Agaricomycetes</taxon>
        <taxon>Agaricomycetidae</taxon>
        <taxon>Agaricales</taxon>
        <taxon>Marasmiineae</taxon>
        <taxon>Mycenaceae</taxon>
        <taxon>Roridomyces</taxon>
    </lineage>
</organism>